<gene>
    <name evidence="2" type="ORF">HPP92_018501</name>
</gene>
<reference evidence="2 3" key="1">
    <citation type="journal article" date="2020" name="Nat. Food">
        <title>A phased Vanilla planifolia genome enables genetic improvement of flavour and production.</title>
        <authorList>
            <person name="Hasing T."/>
            <person name="Tang H."/>
            <person name="Brym M."/>
            <person name="Khazi F."/>
            <person name="Huang T."/>
            <person name="Chambers A.H."/>
        </authorList>
    </citation>
    <scope>NUCLEOTIDE SEQUENCE [LARGE SCALE GENOMIC DNA]</scope>
    <source>
        <tissue evidence="2">Leaf</tissue>
    </source>
</reference>
<dbReference type="PANTHER" id="PTHR33781:SF4">
    <property type="entry name" value="PROTEIN PHYTOCHROME KINASE SUBSTRATE 1"/>
    <property type="match status" value="1"/>
</dbReference>
<dbReference type="Proteomes" id="UP000636800">
    <property type="component" value="Unassembled WGS sequence"/>
</dbReference>
<comment type="caution">
    <text evidence="2">The sequence shown here is derived from an EMBL/GenBank/DDBJ whole genome shotgun (WGS) entry which is preliminary data.</text>
</comment>
<sequence length="386" mass="41675">MTKPISSIQVYISLRFHSHPWKPRMAYATSLDASYVPLQRSLSTCKEACAGAVNSTEPRDDLEDTFASYLAVVRDSYDHTQHKTSSAERGHAQPPRVNLTRKRPDDDSEIDIFGAEKYFGASEYASPNSVDPRAAAPLSKSRSSTWSETCSGNSRAILLRPRQRTPLHQLGGLICCSSCSRNRDVIIVHKENSTGINSYRSDQNDFSTASWKIEMASPAGPWLWPSTNCNDKSVKEDALDAGRISESSSELFEIESVCFGRSGGYEPSEASIEWSVATASAANVSVASDRSGEIGGHRERSQQGPRSGATASLLFGGCASQKAVRVMSGRGKRDQSSGDRGGAAEAEISSAPSARYHVDLDAAGGTARVMPLRSARVSLESLRTGR</sequence>
<dbReference type="AlphaFoldDB" id="A0A835QA03"/>
<proteinExistence type="predicted"/>
<feature type="region of interest" description="Disordered" evidence="1">
    <location>
        <begin position="80"/>
        <end position="107"/>
    </location>
</feature>
<keyword evidence="3" id="KW-1185">Reference proteome</keyword>
<dbReference type="OrthoDB" id="621781at2759"/>
<feature type="region of interest" description="Disordered" evidence="1">
    <location>
        <begin position="327"/>
        <end position="351"/>
    </location>
</feature>
<dbReference type="GO" id="GO:0009638">
    <property type="term" value="P:phototropism"/>
    <property type="evidence" value="ECO:0007669"/>
    <property type="project" value="InterPro"/>
</dbReference>
<evidence type="ECO:0000313" key="3">
    <source>
        <dbReference type="Proteomes" id="UP000636800"/>
    </source>
</evidence>
<feature type="compositionally biased region" description="Basic and acidic residues" evidence="1">
    <location>
        <begin position="290"/>
        <end position="301"/>
    </location>
</feature>
<feature type="compositionally biased region" description="Basic and acidic residues" evidence="1">
    <location>
        <begin position="80"/>
        <end position="91"/>
    </location>
</feature>
<accession>A0A835QA03</accession>
<evidence type="ECO:0000256" key="1">
    <source>
        <dbReference type="SAM" id="MobiDB-lite"/>
    </source>
</evidence>
<organism evidence="2 3">
    <name type="scientific">Vanilla planifolia</name>
    <name type="common">Vanilla</name>
    <dbReference type="NCBI Taxonomy" id="51239"/>
    <lineage>
        <taxon>Eukaryota</taxon>
        <taxon>Viridiplantae</taxon>
        <taxon>Streptophyta</taxon>
        <taxon>Embryophyta</taxon>
        <taxon>Tracheophyta</taxon>
        <taxon>Spermatophyta</taxon>
        <taxon>Magnoliopsida</taxon>
        <taxon>Liliopsida</taxon>
        <taxon>Asparagales</taxon>
        <taxon>Orchidaceae</taxon>
        <taxon>Vanilloideae</taxon>
        <taxon>Vanilleae</taxon>
        <taxon>Vanilla</taxon>
    </lineage>
</organism>
<dbReference type="PANTHER" id="PTHR33781">
    <property type="entry name" value="PROTEIN PHYTOCHROME KINASE SUBSTRATE 1-RELATED"/>
    <property type="match status" value="1"/>
</dbReference>
<dbReference type="EMBL" id="JADCNL010000009">
    <property type="protein sequence ID" value="KAG0466921.1"/>
    <property type="molecule type" value="Genomic_DNA"/>
</dbReference>
<feature type="region of interest" description="Disordered" evidence="1">
    <location>
        <begin position="285"/>
        <end position="312"/>
    </location>
</feature>
<name>A0A835QA03_VANPL</name>
<dbReference type="InterPro" id="IPR039615">
    <property type="entry name" value="PKS"/>
</dbReference>
<protein>
    <submittedName>
        <fullName evidence="2">Uncharacterized protein</fullName>
    </submittedName>
</protein>
<evidence type="ECO:0000313" key="2">
    <source>
        <dbReference type="EMBL" id="KAG0466921.1"/>
    </source>
</evidence>